<evidence type="ECO:0000256" key="3">
    <source>
        <dbReference type="ARBA" id="ARBA00022448"/>
    </source>
</evidence>
<dbReference type="EMBL" id="CYSR01000027">
    <property type="protein sequence ID" value="CUI00459.1"/>
    <property type="molecule type" value="Genomic_DNA"/>
</dbReference>
<dbReference type="GO" id="GO:0004130">
    <property type="term" value="F:cytochrome-c peroxidase activity"/>
    <property type="evidence" value="ECO:0007669"/>
    <property type="project" value="TreeGrafter"/>
</dbReference>
<dbReference type="Gene3D" id="1.10.760.10">
    <property type="entry name" value="Cytochrome c-like domain"/>
    <property type="match status" value="2"/>
</dbReference>
<feature type="binding site" description="covalent" evidence="13">
    <location>
        <position position="71"/>
    </location>
    <ligand>
        <name>heme c</name>
        <dbReference type="ChEBI" id="CHEBI:61717"/>
        <label>1</label>
    </ligand>
</feature>
<sequence>MQWKAAAAVVPLLFWAVQSLAQPAGLDAFRRPDTVPFPENAPYDRGIATLGKMLFFDPRLSGAQNISCSSCHNPSFGWETPVPKAIGAADNPVHRHAPTILNAAWITPLFWDGRAASLEEQAVGPITAPDEMNASFEDITARLTAVTEYKAWFERLFPGQGIRKETILTALATYQRTIVSGVAGFDRWVSGDDAAVPEAAKRGFALFTGRANCVSCHSGWMFTDNKMHDIGLPASDLGSGGVSPQDPAGYFRFKTPGLRNIALRAPYMHDGSLPSLPAVLRHYADGGAAGIERHTDIKGFAASEGDIADLIAFLETLTDNETNVPTPILPAN</sequence>
<evidence type="ECO:0000256" key="14">
    <source>
        <dbReference type="PIRSR" id="PIRSR000294-2"/>
    </source>
</evidence>
<feature type="signal peptide" evidence="15">
    <location>
        <begin position="1"/>
        <end position="21"/>
    </location>
</feature>
<evidence type="ECO:0000256" key="8">
    <source>
        <dbReference type="ARBA" id="ARBA00022982"/>
    </source>
</evidence>
<dbReference type="PROSITE" id="PS51007">
    <property type="entry name" value="CYTC"/>
    <property type="match status" value="2"/>
</dbReference>
<comment type="pathway">
    <text evidence="2">One-carbon metabolism; methylamine degradation.</text>
</comment>
<keyword evidence="5 14" id="KW-0479">Metal-binding</keyword>
<evidence type="ECO:0000259" key="16">
    <source>
        <dbReference type="PROSITE" id="PS51007"/>
    </source>
</evidence>
<dbReference type="RefSeq" id="WP_058286542.1">
    <property type="nucleotide sequence ID" value="NZ_CP081031.1"/>
</dbReference>
<dbReference type="PANTHER" id="PTHR30600">
    <property type="entry name" value="CYTOCHROME C PEROXIDASE-RELATED"/>
    <property type="match status" value="1"/>
</dbReference>
<dbReference type="InterPro" id="IPR026259">
    <property type="entry name" value="MauG/Cytc_peroxidase"/>
</dbReference>
<dbReference type="InterPro" id="IPR036909">
    <property type="entry name" value="Cyt_c-like_dom_sf"/>
</dbReference>
<feature type="binding site" description="axial binding residue" evidence="14">
    <location>
        <position position="72"/>
    </location>
    <ligand>
        <name>heme c</name>
        <dbReference type="ChEBI" id="CHEBI:61717"/>
        <label>1</label>
    </ligand>
    <ligandPart>
        <name>Fe</name>
        <dbReference type="ChEBI" id="CHEBI:18248"/>
    </ligandPart>
</feature>
<dbReference type="GO" id="GO:0042597">
    <property type="term" value="C:periplasmic space"/>
    <property type="evidence" value="ECO:0007669"/>
    <property type="project" value="UniProtKB-SubCell"/>
</dbReference>
<reference evidence="17 18" key="1">
    <citation type="submission" date="2015-09" db="EMBL/GenBank/DDBJ databases">
        <authorList>
            <consortium name="Swine Surveillance"/>
        </authorList>
    </citation>
    <scope>NUCLEOTIDE SEQUENCE [LARGE SCALE GENOMIC DNA]</scope>
    <source>
        <strain evidence="17 18">CECT 8399</strain>
    </source>
</reference>
<keyword evidence="4 13" id="KW-0349">Heme</keyword>
<evidence type="ECO:0000313" key="18">
    <source>
        <dbReference type="Proteomes" id="UP000051326"/>
    </source>
</evidence>
<evidence type="ECO:0000256" key="15">
    <source>
        <dbReference type="SAM" id="SignalP"/>
    </source>
</evidence>
<feature type="domain" description="Cytochrome c" evidence="16">
    <location>
        <begin position="46"/>
        <end position="147"/>
    </location>
</feature>
<evidence type="ECO:0000256" key="5">
    <source>
        <dbReference type="ARBA" id="ARBA00022723"/>
    </source>
</evidence>
<evidence type="ECO:0000256" key="6">
    <source>
        <dbReference type="ARBA" id="ARBA00022729"/>
    </source>
</evidence>
<keyword evidence="7" id="KW-0574">Periplasm</keyword>
<evidence type="ECO:0000256" key="12">
    <source>
        <dbReference type="ARBA" id="ARBA00073576"/>
    </source>
</evidence>
<dbReference type="Pfam" id="PF03150">
    <property type="entry name" value="CCP_MauG"/>
    <property type="match status" value="1"/>
</dbReference>
<feature type="binding site" description="covalent" evidence="13">
    <location>
        <position position="216"/>
    </location>
    <ligand>
        <name>heme c</name>
        <dbReference type="ChEBI" id="CHEBI:61717"/>
        <label>2</label>
    </ligand>
</feature>
<dbReference type="GO" id="GO:0020037">
    <property type="term" value="F:heme binding"/>
    <property type="evidence" value="ECO:0007669"/>
    <property type="project" value="InterPro"/>
</dbReference>
<dbReference type="PIRSF" id="PIRSF000294">
    <property type="entry name" value="Cytochrome-c_peroxidase"/>
    <property type="match status" value="1"/>
</dbReference>
<keyword evidence="6 15" id="KW-0732">Signal</keyword>
<evidence type="ECO:0000256" key="13">
    <source>
        <dbReference type="PIRSR" id="PIRSR000294-1"/>
    </source>
</evidence>
<feature type="binding site" description="covalent" evidence="13">
    <location>
        <position position="68"/>
    </location>
    <ligand>
        <name>heme c</name>
        <dbReference type="ChEBI" id="CHEBI:61717"/>
        <label>1</label>
    </ligand>
</feature>
<dbReference type="STRING" id="1396826.PHA8399_02591"/>
<accession>A0A0P1HQX2</accession>
<dbReference type="InterPro" id="IPR009056">
    <property type="entry name" value="Cyt_c-like_dom"/>
</dbReference>
<dbReference type="GO" id="GO:0046872">
    <property type="term" value="F:metal ion binding"/>
    <property type="evidence" value="ECO:0007669"/>
    <property type="project" value="UniProtKB-KW"/>
</dbReference>
<organism evidence="17 18">
    <name type="scientific">Leisingera aquaemixtae</name>
    <dbReference type="NCBI Taxonomy" id="1396826"/>
    <lineage>
        <taxon>Bacteria</taxon>
        <taxon>Pseudomonadati</taxon>
        <taxon>Pseudomonadota</taxon>
        <taxon>Alphaproteobacteria</taxon>
        <taxon>Rhodobacterales</taxon>
        <taxon>Roseobacteraceae</taxon>
        <taxon>Leisingera</taxon>
    </lineage>
</organism>
<dbReference type="GO" id="GO:0009055">
    <property type="term" value="F:electron transfer activity"/>
    <property type="evidence" value="ECO:0007669"/>
    <property type="project" value="InterPro"/>
</dbReference>
<evidence type="ECO:0000256" key="11">
    <source>
        <dbReference type="ARBA" id="ARBA00058991"/>
    </source>
</evidence>
<feature type="chain" id="PRO_5006064533" description="Methylamine utilization protein MauG" evidence="15">
    <location>
        <begin position="22"/>
        <end position="332"/>
    </location>
</feature>
<proteinExistence type="predicted"/>
<evidence type="ECO:0000256" key="7">
    <source>
        <dbReference type="ARBA" id="ARBA00022764"/>
    </source>
</evidence>
<dbReference type="Pfam" id="PF00034">
    <property type="entry name" value="Cytochrom_C"/>
    <property type="match status" value="1"/>
</dbReference>
<evidence type="ECO:0000256" key="9">
    <source>
        <dbReference type="ARBA" id="ARBA00023002"/>
    </source>
</evidence>
<protein>
    <recommendedName>
        <fullName evidence="12">Methylamine utilization protein MauG</fullName>
    </recommendedName>
</protein>
<dbReference type="InterPro" id="IPR004852">
    <property type="entry name" value="Di-haem_cyt_c_peroxidsae"/>
</dbReference>
<keyword evidence="9 17" id="KW-0560">Oxidoreductase</keyword>
<comment type="subcellular location">
    <subcellularLocation>
        <location evidence="1">Periplasm</location>
    </subcellularLocation>
</comment>
<feature type="domain" description="Cytochrome c" evidence="16">
    <location>
        <begin position="198"/>
        <end position="318"/>
    </location>
</feature>
<dbReference type="SUPFAM" id="SSF46626">
    <property type="entry name" value="Cytochrome c"/>
    <property type="match status" value="2"/>
</dbReference>
<keyword evidence="17" id="KW-0575">Peroxidase</keyword>
<dbReference type="InterPro" id="IPR051395">
    <property type="entry name" value="Cytochrome_c_Peroxidase/MauG"/>
</dbReference>
<keyword evidence="8" id="KW-0249">Electron transport</keyword>
<feature type="binding site" description="covalent" evidence="13">
    <location>
        <position position="213"/>
    </location>
    <ligand>
        <name>heme c</name>
        <dbReference type="ChEBI" id="CHEBI:61717"/>
        <label>2</label>
    </ligand>
</feature>
<comment type="PTM">
    <text evidence="13">Binds 2 heme groups per subunit.</text>
</comment>
<name>A0A0P1HQX2_9RHOB</name>
<keyword evidence="3" id="KW-0813">Transport</keyword>
<evidence type="ECO:0000256" key="1">
    <source>
        <dbReference type="ARBA" id="ARBA00004418"/>
    </source>
</evidence>
<dbReference type="FunFam" id="1.10.760.10:FF:000019">
    <property type="entry name" value="Di-heme cytochrome C peroxidase"/>
    <property type="match status" value="1"/>
</dbReference>
<evidence type="ECO:0000256" key="4">
    <source>
        <dbReference type="ARBA" id="ARBA00022617"/>
    </source>
</evidence>
<gene>
    <name evidence="17" type="primary">ccp</name>
    <name evidence="17" type="ORF">PHA8399_02591</name>
</gene>
<comment type="cofactor">
    <cofactor evidence="13">
        <name>heme</name>
        <dbReference type="ChEBI" id="CHEBI:30413"/>
    </cofactor>
    <text evidence="13">Binds 2 heme groups.</text>
</comment>
<evidence type="ECO:0000313" key="17">
    <source>
        <dbReference type="EMBL" id="CUI00459.1"/>
    </source>
</evidence>
<dbReference type="AlphaFoldDB" id="A0A0P1HQX2"/>
<keyword evidence="10 14" id="KW-0408">Iron</keyword>
<evidence type="ECO:0000256" key="2">
    <source>
        <dbReference type="ARBA" id="ARBA00004856"/>
    </source>
</evidence>
<comment type="function">
    <text evidence="11">Involved in methylamine metabolism. Essential for the maturation of the beta subunit of MADH, presumably via a step in the biosynthesis of tryptophan tryptophylquinone (TTQ), the cofactor of MADH.</text>
</comment>
<evidence type="ECO:0000256" key="10">
    <source>
        <dbReference type="ARBA" id="ARBA00023004"/>
    </source>
</evidence>
<dbReference type="Proteomes" id="UP000051326">
    <property type="component" value="Unassembled WGS sequence"/>
</dbReference>
<dbReference type="PANTHER" id="PTHR30600:SF10">
    <property type="entry name" value="BLL6722 PROTEIN"/>
    <property type="match status" value="1"/>
</dbReference>
<feature type="binding site" description="axial binding residue" evidence="14">
    <location>
        <position position="217"/>
    </location>
    <ligand>
        <name>heme c</name>
        <dbReference type="ChEBI" id="CHEBI:61717"/>
        <label>2</label>
    </ligand>
    <ligandPart>
        <name>Fe</name>
        <dbReference type="ChEBI" id="CHEBI:18248"/>
    </ligandPart>
</feature>